<dbReference type="InterPro" id="IPR009057">
    <property type="entry name" value="Homeodomain-like_sf"/>
</dbReference>
<feature type="domain" description="HTH araC/xylS-type" evidence="4">
    <location>
        <begin position="230"/>
        <end position="328"/>
    </location>
</feature>
<dbReference type="GO" id="GO:0003700">
    <property type="term" value="F:DNA-binding transcription factor activity"/>
    <property type="evidence" value="ECO:0007669"/>
    <property type="project" value="InterPro"/>
</dbReference>
<name>F2RJC8_STRVP</name>
<dbReference type="AlphaFoldDB" id="F2RJC8"/>
<dbReference type="PATRIC" id="fig|953739.5.peg.4006"/>
<dbReference type="EMBL" id="FR845719">
    <property type="protein sequence ID" value="CCA55138.1"/>
    <property type="molecule type" value="Genomic_DNA"/>
</dbReference>
<keyword evidence="3" id="KW-0804">Transcription</keyword>
<dbReference type="PROSITE" id="PS00041">
    <property type="entry name" value="HTH_ARAC_FAMILY_1"/>
    <property type="match status" value="1"/>
</dbReference>
<dbReference type="Pfam" id="PF12833">
    <property type="entry name" value="HTH_18"/>
    <property type="match status" value="1"/>
</dbReference>
<dbReference type="PANTHER" id="PTHR43130:SF3">
    <property type="entry name" value="HTH-TYPE TRANSCRIPTIONAL REGULATOR RV1931C"/>
    <property type="match status" value="1"/>
</dbReference>
<evidence type="ECO:0000256" key="3">
    <source>
        <dbReference type="ARBA" id="ARBA00023163"/>
    </source>
</evidence>
<dbReference type="eggNOG" id="COG4977">
    <property type="taxonomic scope" value="Bacteria"/>
</dbReference>
<dbReference type="InterPro" id="IPR018062">
    <property type="entry name" value="HTH_AraC-typ_CS"/>
</dbReference>
<protein>
    <submittedName>
        <fullName evidence="5">Transcriptional regulator, AraC family</fullName>
    </submittedName>
</protein>
<evidence type="ECO:0000259" key="4">
    <source>
        <dbReference type="PROSITE" id="PS01124"/>
    </source>
</evidence>
<keyword evidence="1" id="KW-0805">Transcription regulation</keyword>
<dbReference type="SUPFAM" id="SSF52317">
    <property type="entry name" value="Class I glutamine amidotransferase-like"/>
    <property type="match status" value="1"/>
</dbReference>
<dbReference type="SUPFAM" id="SSF46689">
    <property type="entry name" value="Homeodomain-like"/>
    <property type="match status" value="2"/>
</dbReference>
<dbReference type="Gene3D" id="3.40.50.880">
    <property type="match status" value="1"/>
</dbReference>
<gene>
    <name evidence="5" type="ordered locus">SVEN_1851</name>
</gene>
<dbReference type="GO" id="GO:0043565">
    <property type="term" value="F:sequence-specific DNA binding"/>
    <property type="evidence" value="ECO:0007669"/>
    <property type="project" value="InterPro"/>
</dbReference>
<dbReference type="InterPro" id="IPR052158">
    <property type="entry name" value="INH-QAR"/>
</dbReference>
<dbReference type="InterPro" id="IPR029062">
    <property type="entry name" value="Class_I_gatase-like"/>
</dbReference>
<dbReference type="InterPro" id="IPR018060">
    <property type="entry name" value="HTH_AraC"/>
</dbReference>
<reference evidence="5 6" key="1">
    <citation type="journal article" date="2011" name="BMC Genomics">
        <title>Genome-wide analysis of the role of GlnR in Streptomyces venezuelae provides new insights into global nitrogen regulation in actinomycetes.</title>
        <authorList>
            <person name="Pullan S.T."/>
            <person name="Bibb M.J."/>
            <person name="Merrick M."/>
        </authorList>
    </citation>
    <scope>NUCLEOTIDE SEQUENCE [LARGE SCALE GENOMIC DNA]</scope>
    <source>
        <strain evidence="6">ATCC 10712 / CBS 650.69 / DSM 40230 / JCM 4526 / NBRC 13096 / PD 04745</strain>
    </source>
</reference>
<dbReference type="Gene3D" id="1.10.10.60">
    <property type="entry name" value="Homeodomain-like"/>
    <property type="match status" value="1"/>
</dbReference>
<organism evidence="5 6">
    <name type="scientific">Streptomyces venezuelae (strain ATCC 10712 / CBS 650.69 / DSM 40230 / JCM 4526 / NBRC 13096 / PD 04745)</name>
    <dbReference type="NCBI Taxonomy" id="953739"/>
    <lineage>
        <taxon>Bacteria</taxon>
        <taxon>Bacillati</taxon>
        <taxon>Actinomycetota</taxon>
        <taxon>Actinomycetes</taxon>
        <taxon>Kitasatosporales</taxon>
        <taxon>Streptomycetaceae</taxon>
        <taxon>Streptomyces</taxon>
    </lineage>
</organism>
<evidence type="ECO:0000313" key="6">
    <source>
        <dbReference type="Proteomes" id="UP000006854"/>
    </source>
</evidence>
<accession>F2RJC8</accession>
<dbReference type="SMART" id="SM00342">
    <property type="entry name" value="HTH_ARAC"/>
    <property type="match status" value="1"/>
</dbReference>
<dbReference type="KEGG" id="sve:SVEN_1851"/>
<proteinExistence type="predicted"/>
<dbReference type="PANTHER" id="PTHR43130">
    <property type="entry name" value="ARAC-FAMILY TRANSCRIPTIONAL REGULATOR"/>
    <property type="match status" value="1"/>
</dbReference>
<evidence type="ECO:0000256" key="2">
    <source>
        <dbReference type="ARBA" id="ARBA00023125"/>
    </source>
</evidence>
<keyword evidence="2" id="KW-0238">DNA-binding</keyword>
<dbReference type="PROSITE" id="PS01124">
    <property type="entry name" value="HTH_ARAC_FAMILY_2"/>
    <property type="match status" value="1"/>
</dbReference>
<dbReference type="STRING" id="953739.SVEN_1851"/>
<evidence type="ECO:0000313" key="5">
    <source>
        <dbReference type="EMBL" id="CCA55138.1"/>
    </source>
</evidence>
<dbReference type="HOGENOM" id="CLU_000445_59_0_11"/>
<keyword evidence="6" id="KW-1185">Reference proteome</keyword>
<evidence type="ECO:0000256" key="1">
    <source>
        <dbReference type="ARBA" id="ARBA00023015"/>
    </source>
</evidence>
<dbReference type="InterPro" id="IPR002818">
    <property type="entry name" value="DJ-1/PfpI"/>
</dbReference>
<dbReference type="Pfam" id="PF01965">
    <property type="entry name" value="DJ-1_PfpI"/>
    <property type="match status" value="1"/>
</dbReference>
<sequence length="335" mass="35771">MNRARCGGGPCHTPGVPPFVTVAAYAPPGVGMLGAGIVSEVFDFRGQGLPRFDFALCTDRPGRVRTDVGLPLVVEHGLDRLASADLVIALPWSDFRTPPAPAVLDALTAAHGRGALVAAHCVGAFALAAAGLLDGRRATTHWRFAGLLAERHPDVTVDPDALYVDEGSVATGAGAAAGFDLCLHLLRREYGATTANAIARDLVLPSHRDGGQAQYLATPVPEDSQDEKLAEVLAWAREHLHEPLPVAELARRALMSRRSFARRFAASTGTTPHAWLLGLRLSRAEELLETTDLPVEEIAHAVGFGSAAVLRAQFVRRRGVPPRSYRRSFTRTPTV</sequence>
<dbReference type="Proteomes" id="UP000006854">
    <property type="component" value="Chromosome"/>
</dbReference>